<accession>A0AAD6LJF4</accession>
<dbReference type="Proteomes" id="UP001164929">
    <property type="component" value="Chromosome 16"/>
</dbReference>
<organism evidence="1 2">
    <name type="scientific">Populus alba x Populus x berolinensis</name>
    <dbReference type="NCBI Taxonomy" id="444605"/>
    <lineage>
        <taxon>Eukaryota</taxon>
        <taxon>Viridiplantae</taxon>
        <taxon>Streptophyta</taxon>
        <taxon>Embryophyta</taxon>
        <taxon>Tracheophyta</taxon>
        <taxon>Spermatophyta</taxon>
        <taxon>Magnoliopsida</taxon>
        <taxon>eudicotyledons</taxon>
        <taxon>Gunneridae</taxon>
        <taxon>Pentapetalae</taxon>
        <taxon>rosids</taxon>
        <taxon>fabids</taxon>
        <taxon>Malpighiales</taxon>
        <taxon>Salicaceae</taxon>
        <taxon>Saliceae</taxon>
        <taxon>Populus</taxon>
    </lineage>
</organism>
<proteinExistence type="predicted"/>
<evidence type="ECO:0000313" key="2">
    <source>
        <dbReference type="Proteomes" id="UP001164929"/>
    </source>
</evidence>
<keyword evidence="2" id="KW-1185">Reference proteome</keyword>
<name>A0AAD6LJF4_9ROSI</name>
<dbReference type="EMBL" id="JAQIZT010000016">
    <property type="protein sequence ID" value="KAJ6968104.1"/>
    <property type="molecule type" value="Genomic_DNA"/>
</dbReference>
<gene>
    <name evidence="1" type="ORF">NC653_036140</name>
</gene>
<evidence type="ECO:0000313" key="1">
    <source>
        <dbReference type="EMBL" id="KAJ6968104.1"/>
    </source>
</evidence>
<protein>
    <submittedName>
        <fullName evidence="1">Uncharacterized protein</fullName>
    </submittedName>
</protein>
<dbReference type="AlphaFoldDB" id="A0AAD6LJF4"/>
<reference evidence="1 2" key="1">
    <citation type="journal article" date="2023" name="Mol. Ecol. Resour.">
        <title>Chromosome-level genome assembly of a triploid poplar Populus alba 'Berolinensis'.</title>
        <authorList>
            <person name="Chen S."/>
            <person name="Yu Y."/>
            <person name="Wang X."/>
            <person name="Wang S."/>
            <person name="Zhang T."/>
            <person name="Zhou Y."/>
            <person name="He R."/>
            <person name="Meng N."/>
            <person name="Wang Y."/>
            <person name="Liu W."/>
            <person name="Liu Z."/>
            <person name="Liu J."/>
            <person name="Guo Q."/>
            <person name="Huang H."/>
            <person name="Sederoff R.R."/>
            <person name="Wang G."/>
            <person name="Qu G."/>
            <person name="Chen S."/>
        </authorList>
    </citation>
    <scope>NUCLEOTIDE SEQUENCE [LARGE SCALE GENOMIC DNA]</scope>
    <source>
        <strain evidence="1">SC-2020</strain>
    </source>
</reference>
<comment type="caution">
    <text evidence="1">The sequence shown here is derived from an EMBL/GenBank/DDBJ whole genome shotgun (WGS) entry which is preliminary data.</text>
</comment>
<sequence length="121" mass="13427">MISTSPCFQIMDLPMHCCFNDEMGLLLKGDIDSDMPPNRFIGRYSPVWVIKSATSDKCRVLTDSIRIEYVLYLPDDGSISTPLGVFPIVNNLIFLAAGHLTPLKLPRILDTDPLGCLLSNL</sequence>